<keyword evidence="4 14" id="KW-1133">Transmembrane helix</keyword>
<dbReference type="EMBL" id="CAJOBC010003216">
    <property type="protein sequence ID" value="CAF3772693.1"/>
    <property type="molecule type" value="Genomic_DNA"/>
</dbReference>
<dbReference type="Pfam" id="PF02932">
    <property type="entry name" value="Neur_chan_memb"/>
    <property type="match status" value="1"/>
</dbReference>
<reference evidence="19" key="1">
    <citation type="submission" date="2021-02" db="EMBL/GenBank/DDBJ databases">
        <authorList>
            <person name="Nowell W R."/>
        </authorList>
    </citation>
    <scope>NUCLEOTIDE SEQUENCE</scope>
</reference>
<evidence type="ECO:0000256" key="15">
    <source>
        <dbReference type="SAM" id="Coils"/>
    </source>
</evidence>
<dbReference type="PRINTS" id="PR00252">
    <property type="entry name" value="NRIONCHANNEL"/>
</dbReference>
<dbReference type="InterPro" id="IPR006202">
    <property type="entry name" value="Neur_chan_lig-bd"/>
</dbReference>
<feature type="transmembrane region" description="Helical" evidence="14">
    <location>
        <begin position="318"/>
        <end position="341"/>
    </location>
</feature>
<keyword evidence="1 14" id="KW-0813">Transport</keyword>
<keyword evidence="9" id="KW-0675">Receptor</keyword>
<keyword evidence="8" id="KW-1015">Disulfide bond</keyword>
<evidence type="ECO:0000313" key="21">
    <source>
        <dbReference type="Proteomes" id="UP000663829"/>
    </source>
</evidence>
<evidence type="ECO:0000256" key="7">
    <source>
        <dbReference type="ARBA" id="ARBA00023136"/>
    </source>
</evidence>
<dbReference type="PANTHER" id="PTHR18945">
    <property type="entry name" value="NEUROTRANSMITTER GATED ION CHANNEL"/>
    <property type="match status" value="1"/>
</dbReference>
<keyword evidence="5" id="KW-0770">Synapse</keyword>
<evidence type="ECO:0000313" key="19">
    <source>
        <dbReference type="EMBL" id="CAF1001285.1"/>
    </source>
</evidence>
<dbReference type="Proteomes" id="UP000663829">
    <property type="component" value="Unassembled WGS sequence"/>
</dbReference>
<dbReference type="EMBL" id="CAJNOQ010003216">
    <property type="protein sequence ID" value="CAF1001285.1"/>
    <property type="molecule type" value="Genomic_DNA"/>
</dbReference>
<feature type="transmembrane region" description="Helical" evidence="14">
    <location>
        <begin position="348"/>
        <end position="366"/>
    </location>
</feature>
<dbReference type="InterPro" id="IPR018000">
    <property type="entry name" value="Neurotransmitter_ion_chnl_CS"/>
</dbReference>
<dbReference type="InterPro" id="IPR036719">
    <property type="entry name" value="Neuro-gated_channel_TM_sf"/>
</dbReference>
<feature type="transmembrane region" description="Helical" evidence="14">
    <location>
        <begin position="545"/>
        <end position="570"/>
    </location>
</feature>
<dbReference type="PRINTS" id="PR00254">
    <property type="entry name" value="NICOTINICR"/>
</dbReference>
<keyword evidence="7 14" id="KW-0472">Membrane</keyword>
<evidence type="ECO:0000256" key="16">
    <source>
        <dbReference type="SAM" id="MobiDB-lite"/>
    </source>
</evidence>
<dbReference type="Pfam" id="PF02931">
    <property type="entry name" value="Neur_chan_LBD"/>
    <property type="match status" value="1"/>
</dbReference>
<dbReference type="InterPro" id="IPR006029">
    <property type="entry name" value="Neurotrans-gated_channel_TM"/>
</dbReference>
<evidence type="ECO:0000256" key="3">
    <source>
        <dbReference type="ARBA" id="ARBA00022692"/>
    </source>
</evidence>
<dbReference type="Proteomes" id="UP000681722">
    <property type="component" value="Unassembled WGS sequence"/>
</dbReference>
<feature type="coiled-coil region" evidence="15">
    <location>
        <begin position="509"/>
        <end position="536"/>
    </location>
</feature>
<evidence type="ECO:0000256" key="6">
    <source>
        <dbReference type="ARBA" id="ARBA00023065"/>
    </source>
</evidence>
<dbReference type="InterPro" id="IPR002394">
    <property type="entry name" value="Nicotinic_acetylcholine_rcpt"/>
</dbReference>
<comment type="subcellular location">
    <subcellularLocation>
        <location evidence="13">Synaptic cell membrane</location>
        <topology evidence="13">Multi-pass membrane protein</topology>
    </subcellularLocation>
</comment>
<evidence type="ECO:0000256" key="13">
    <source>
        <dbReference type="ARBA" id="ARBA00034099"/>
    </source>
</evidence>
<evidence type="ECO:0000256" key="2">
    <source>
        <dbReference type="ARBA" id="ARBA00022475"/>
    </source>
</evidence>
<comment type="caution">
    <text evidence="19">The sequence shown here is derived from an EMBL/GenBank/DDBJ whole genome shotgun (WGS) entry which is preliminary data.</text>
</comment>
<organism evidence="19 21">
    <name type="scientific">Didymodactylos carnosus</name>
    <dbReference type="NCBI Taxonomy" id="1234261"/>
    <lineage>
        <taxon>Eukaryota</taxon>
        <taxon>Metazoa</taxon>
        <taxon>Spiralia</taxon>
        <taxon>Gnathifera</taxon>
        <taxon>Rotifera</taxon>
        <taxon>Eurotatoria</taxon>
        <taxon>Bdelloidea</taxon>
        <taxon>Philodinida</taxon>
        <taxon>Philodinidae</taxon>
        <taxon>Didymodactylos</taxon>
    </lineage>
</organism>
<dbReference type="GO" id="GO:0045211">
    <property type="term" value="C:postsynaptic membrane"/>
    <property type="evidence" value="ECO:0007669"/>
    <property type="project" value="InterPro"/>
</dbReference>
<dbReference type="InterPro" id="IPR038050">
    <property type="entry name" value="Neuro_actylchol_rec"/>
</dbReference>
<dbReference type="Gene3D" id="2.70.170.10">
    <property type="entry name" value="Neurotransmitter-gated ion-channel ligand-binding domain"/>
    <property type="match status" value="1"/>
</dbReference>
<keyword evidence="3 14" id="KW-0812">Transmembrane</keyword>
<comment type="similarity">
    <text evidence="14">Belongs to the ligand-gated ion channel (TC 1.A.9) family.</text>
</comment>
<evidence type="ECO:0000256" key="1">
    <source>
        <dbReference type="ARBA" id="ARBA00022448"/>
    </source>
</evidence>
<evidence type="ECO:0000256" key="12">
    <source>
        <dbReference type="ARBA" id="ARBA00023303"/>
    </source>
</evidence>
<gene>
    <name evidence="19" type="ORF">GPM918_LOCUS13771</name>
    <name evidence="20" type="ORF">SRO942_LOCUS13771</name>
</gene>
<dbReference type="SUPFAM" id="SSF63712">
    <property type="entry name" value="Nicotinic receptor ligand binding domain-like"/>
    <property type="match status" value="1"/>
</dbReference>
<feature type="transmembrane region" description="Helical" evidence="14">
    <location>
        <begin position="378"/>
        <end position="404"/>
    </location>
</feature>
<evidence type="ECO:0000256" key="11">
    <source>
        <dbReference type="ARBA" id="ARBA00023286"/>
    </source>
</evidence>
<dbReference type="CDD" id="cd19051">
    <property type="entry name" value="LGIC_TM_cation"/>
    <property type="match status" value="1"/>
</dbReference>
<keyword evidence="11" id="KW-1071">Ligand-gated ion channel</keyword>
<feature type="compositionally biased region" description="Low complexity" evidence="16">
    <location>
        <begin position="91"/>
        <end position="103"/>
    </location>
</feature>
<feature type="domain" description="Neurotransmitter-gated ion-channel ligand-binding" evidence="17">
    <location>
        <begin position="112"/>
        <end position="315"/>
    </location>
</feature>
<proteinExistence type="inferred from homology"/>
<name>A0A814GU15_9BILA</name>
<evidence type="ECO:0000313" key="20">
    <source>
        <dbReference type="EMBL" id="CAF3772693.1"/>
    </source>
</evidence>
<sequence length="615" mass="70733">MQMSCSSSSDHLLLLPSSHRNSYKYFPHYFKRRRTRQYKIAFHFTIPFFTIFSTLFFIILNIHVVLSLTNDPLLSTAKTDRNDGVHKSMINSKNDTSTTTSNRTKTKRLTHEKRLIRDLLDNYPTIYARPILNVSDAVKIQFELTLAQLLDLGSNTQTLQTNTWKTYMWNDINLVWNETEYGGLQTVRIPADLIWTPDVVLYNYADERLKERRDIQAVIQHTGDVLYVPATISFSVCFLDITNFPYDTHECSLGFRSWTYDQSKIILDFKEYVEAIDMSTYIISNEWRVVPKIATKSPLNETYSMLTFTLMIQRKGGLYGYILILPCLLLSAATMVVFWLPPESPSKMILTISIFSGLFLLLLLLAESIPGGGGTPKIGYYYCMNMIVVAVTAVCATTVIHIFVRGDRRQGVPPTIRKIFLHYLARLYCMQPKVPSQSKSSTLSPLLLPEQLLLTSHYHEEEFSKKLNLLKQRFQEYQKHKSFNSHQYQNNNQQSVSEHQIMTQLSLNLTNIENDLKEIRDYLRHMKKKIEDTERSNKIANDWKLVALVLDRTFFFAYCFWLALSMIVMFPKANQLPTDLASPAPPAIAPAGLGNATGTNLTHILNSTNDYSVFS</sequence>
<dbReference type="FunFam" id="2.70.170.10:FF:000028">
    <property type="entry name" value="AcetylCholine Receptor"/>
    <property type="match status" value="1"/>
</dbReference>
<dbReference type="GO" id="GO:0022848">
    <property type="term" value="F:acetylcholine-gated monoatomic cation-selective channel activity"/>
    <property type="evidence" value="ECO:0007669"/>
    <property type="project" value="InterPro"/>
</dbReference>
<accession>A0A814GU15</accession>
<dbReference type="PROSITE" id="PS00236">
    <property type="entry name" value="NEUROTR_ION_CHANNEL"/>
    <property type="match status" value="1"/>
</dbReference>
<evidence type="ECO:0000256" key="5">
    <source>
        <dbReference type="ARBA" id="ARBA00023018"/>
    </source>
</evidence>
<dbReference type="SUPFAM" id="SSF90112">
    <property type="entry name" value="Neurotransmitter-gated ion-channel transmembrane pore"/>
    <property type="match status" value="1"/>
</dbReference>
<keyword evidence="12 14" id="KW-0407">Ion channel</keyword>
<feature type="domain" description="Neurotransmitter-gated ion-channel transmembrane" evidence="18">
    <location>
        <begin position="323"/>
        <end position="570"/>
    </location>
</feature>
<evidence type="ECO:0000256" key="9">
    <source>
        <dbReference type="ARBA" id="ARBA00023170"/>
    </source>
</evidence>
<dbReference type="InterPro" id="IPR006201">
    <property type="entry name" value="Neur_channel"/>
</dbReference>
<feature type="transmembrane region" description="Helical" evidence="14">
    <location>
        <begin position="40"/>
        <end position="66"/>
    </location>
</feature>
<dbReference type="AlphaFoldDB" id="A0A814GU15"/>
<evidence type="ECO:0000256" key="4">
    <source>
        <dbReference type="ARBA" id="ARBA00022989"/>
    </source>
</evidence>
<dbReference type="OrthoDB" id="410315at2759"/>
<dbReference type="GO" id="GO:0004888">
    <property type="term" value="F:transmembrane signaling receptor activity"/>
    <property type="evidence" value="ECO:0007669"/>
    <property type="project" value="InterPro"/>
</dbReference>
<dbReference type="InterPro" id="IPR036734">
    <property type="entry name" value="Neur_chan_lig-bd_sf"/>
</dbReference>
<protein>
    <submittedName>
        <fullName evidence="19">Uncharacterized protein</fullName>
    </submittedName>
</protein>
<evidence type="ECO:0000256" key="14">
    <source>
        <dbReference type="RuleBase" id="RU000687"/>
    </source>
</evidence>
<keyword evidence="15" id="KW-0175">Coiled coil</keyword>
<evidence type="ECO:0000256" key="10">
    <source>
        <dbReference type="ARBA" id="ARBA00023180"/>
    </source>
</evidence>
<keyword evidence="10" id="KW-0325">Glycoprotein</keyword>
<evidence type="ECO:0000256" key="8">
    <source>
        <dbReference type="ARBA" id="ARBA00023157"/>
    </source>
</evidence>
<feature type="region of interest" description="Disordered" evidence="16">
    <location>
        <begin position="85"/>
        <end position="107"/>
    </location>
</feature>
<keyword evidence="2" id="KW-1003">Cell membrane</keyword>
<evidence type="ECO:0000259" key="17">
    <source>
        <dbReference type="Pfam" id="PF02931"/>
    </source>
</evidence>
<evidence type="ECO:0000259" key="18">
    <source>
        <dbReference type="Pfam" id="PF02932"/>
    </source>
</evidence>
<keyword evidence="21" id="KW-1185">Reference proteome</keyword>
<dbReference type="Gene3D" id="1.20.58.390">
    <property type="entry name" value="Neurotransmitter-gated ion-channel transmembrane domain"/>
    <property type="match status" value="2"/>
</dbReference>
<keyword evidence="6 14" id="KW-0406">Ion transport</keyword>